<feature type="domain" description="NADP-dependent oxidoreductase" evidence="7">
    <location>
        <begin position="17"/>
        <end position="263"/>
    </location>
</feature>
<dbReference type="PANTHER" id="PTHR43827:SF3">
    <property type="entry name" value="NADP-DEPENDENT OXIDOREDUCTASE DOMAIN-CONTAINING PROTEIN"/>
    <property type="match status" value="1"/>
</dbReference>
<reference evidence="8 9" key="1">
    <citation type="journal article" date="2016" name="Mol. Biol. Evol.">
        <title>Comparative Genomics of Early-Diverging Mushroom-Forming Fungi Provides Insights into the Origins of Lignocellulose Decay Capabilities.</title>
        <authorList>
            <person name="Nagy L.G."/>
            <person name="Riley R."/>
            <person name="Tritt A."/>
            <person name="Adam C."/>
            <person name="Daum C."/>
            <person name="Floudas D."/>
            <person name="Sun H."/>
            <person name="Yadav J.S."/>
            <person name="Pangilinan J."/>
            <person name="Larsson K.H."/>
            <person name="Matsuura K."/>
            <person name="Barry K."/>
            <person name="Labutti K."/>
            <person name="Kuo R."/>
            <person name="Ohm R.A."/>
            <person name="Bhattacharya S.S."/>
            <person name="Shirouzu T."/>
            <person name="Yoshinaga Y."/>
            <person name="Martin F.M."/>
            <person name="Grigoriev I.V."/>
            <person name="Hibbett D.S."/>
        </authorList>
    </citation>
    <scope>NUCLEOTIDE SEQUENCE [LARGE SCALE GENOMIC DNA]</scope>
    <source>
        <strain evidence="8 9">HHB12029</strain>
    </source>
</reference>
<dbReference type="InterPro" id="IPR018170">
    <property type="entry name" value="Aldo/ket_reductase_CS"/>
</dbReference>
<dbReference type="EMBL" id="KV426045">
    <property type="protein sequence ID" value="KZV90623.1"/>
    <property type="molecule type" value="Genomic_DNA"/>
</dbReference>
<dbReference type="InterPro" id="IPR036812">
    <property type="entry name" value="NAD(P)_OxRdtase_dom_sf"/>
</dbReference>
<evidence type="ECO:0000256" key="4">
    <source>
        <dbReference type="PIRSR" id="PIRSR000097-1"/>
    </source>
</evidence>
<dbReference type="FunFam" id="3.20.20.100:FF:000002">
    <property type="entry name" value="2,5-diketo-D-gluconic acid reductase A"/>
    <property type="match status" value="1"/>
</dbReference>
<feature type="binding site" evidence="5">
    <location>
        <position position="107"/>
    </location>
    <ligand>
        <name>substrate</name>
    </ligand>
</feature>
<name>A0A165GJM2_EXIGL</name>
<dbReference type="PROSITE" id="PS00062">
    <property type="entry name" value="ALDOKETO_REDUCTASE_2"/>
    <property type="match status" value="1"/>
</dbReference>
<dbReference type="InterPro" id="IPR044494">
    <property type="entry name" value="AKR3C2/3"/>
</dbReference>
<gene>
    <name evidence="8" type="ORF">EXIGLDRAFT_116783</name>
</gene>
<dbReference type="AlphaFoldDB" id="A0A165GJM2"/>
<dbReference type="CDD" id="cd19120">
    <property type="entry name" value="AKR_AKR3C2-3"/>
    <property type="match status" value="1"/>
</dbReference>
<protein>
    <submittedName>
        <fullName evidence="8">Aldo/keto reductase</fullName>
    </submittedName>
</protein>
<dbReference type="SUPFAM" id="SSF51430">
    <property type="entry name" value="NAD(P)-linked oxidoreductase"/>
    <property type="match status" value="1"/>
</dbReference>
<sequence length="302" mass="32896">MPWETVELNDGNHIKTIGYGTWTIGKGDQAVDQIAQALETGYDHIDTAQSYLNQEEVGQAVRESGLKRSDLFITTKFSGRDGLSIPEAIKQSLDKTGFEYVDLYLIHHPRLVGDDVVGAWQQMEELKAKGYARSIGVSNFGIDDLEKLKDAKTKPAVNQILLHPYVWKQQKPLVEYCQANGIVVEAYSSLISPVTRMPGGPVDKPLAKISERTGATYDQILLAWAKAKGAVVVTNSSKKARLLGYLDAGDLLLTDEEIAAVDEGGSQQGVEGYGLFARVLPGVALFSVAFVVSRVLISAGVW</sequence>
<accession>A0A165GJM2</accession>
<dbReference type="InterPro" id="IPR020471">
    <property type="entry name" value="AKR"/>
</dbReference>
<evidence type="ECO:0000256" key="2">
    <source>
        <dbReference type="ARBA" id="ARBA00022857"/>
    </source>
</evidence>
<organism evidence="8 9">
    <name type="scientific">Exidia glandulosa HHB12029</name>
    <dbReference type="NCBI Taxonomy" id="1314781"/>
    <lineage>
        <taxon>Eukaryota</taxon>
        <taxon>Fungi</taxon>
        <taxon>Dikarya</taxon>
        <taxon>Basidiomycota</taxon>
        <taxon>Agaricomycotina</taxon>
        <taxon>Agaricomycetes</taxon>
        <taxon>Auriculariales</taxon>
        <taxon>Exidiaceae</taxon>
        <taxon>Exidia</taxon>
    </lineage>
</organism>
<dbReference type="PRINTS" id="PR00069">
    <property type="entry name" value="ALDKETRDTASE"/>
</dbReference>
<evidence type="ECO:0000256" key="5">
    <source>
        <dbReference type="PIRSR" id="PIRSR000097-2"/>
    </source>
</evidence>
<feature type="site" description="Lowers pKa of active site Tyr" evidence="6">
    <location>
        <position position="76"/>
    </location>
</feature>
<dbReference type="GO" id="GO:0016616">
    <property type="term" value="F:oxidoreductase activity, acting on the CH-OH group of donors, NAD or NADP as acceptor"/>
    <property type="evidence" value="ECO:0007669"/>
    <property type="project" value="UniProtKB-ARBA"/>
</dbReference>
<dbReference type="PANTHER" id="PTHR43827">
    <property type="entry name" value="2,5-DIKETO-D-GLUCONIC ACID REDUCTASE"/>
    <property type="match status" value="1"/>
</dbReference>
<comment type="similarity">
    <text evidence="1">Belongs to the aldo/keto reductase family.</text>
</comment>
<dbReference type="STRING" id="1314781.A0A165GJM2"/>
<keyword evidence="2" id="KW-0521">NADP</keyword>
<proteinExistence type="inferred from homology"/>
<keyword evidence="3" id="KW-0560">Oxidoreductase</keyword>
<dbReference type="Gene3D" id="3.20.20.100">
    <property type="entry name" value="NADP-dependent oxidoreductase domain"/>
    <property type="match status" value="1"/>
</dbReference>
<dbReference type="PIRSF" id="PIRSF000097">
    <property type="entry name" value="AKR"/>
    <property type="match status" value="1"/>
</dbReference>
<dbReference type="Proteomes" id="UP000077266">
    <property type="component" value="Unassembled WGS sequence"/>
</dbReference>
<dbReference type="GO" id="GO:0016652">
    <property type="term" value="F:oxidoreductase activity, acting on NAD(P)H as acceptor"/>
    <property type="evidence" value="ECO:0007669"/>
    <property type="project" value="InterPro"/>
</dbReference>
<evidence type="ECO:0000313" key="8">
    <source>
        <dbReference type="EMBL" id="KZV90623.1"/>
    </source>
</evidence>
<evidence type="ECO:0000259" key="7">
    <source>
        <dbReference type="Pfam" id="PF00248"/>
    </source>
</evidence>
<dbReference type="InterPro" id="IPR023210">
    <property type="entry name" value="NADP_OxRdtase_dom"/>
</dbReference>
<keyword evidence="9" id="KW-1185">Reference proteome</keyword>
<evidence type="ECO:0000256" key="1">
    <source>
        <dbReference type="ARBA" id="ARBA00007905"/>
    </source>
</evidence>
<dbReference type="OrthoDB" id="416253at2759"/>
<evidence type="ECO:0000256" key="3">
    <source>
        <dbReference type="ARBA" id="ARBA00023002"/>
    </source>
</evidence>
<evidence type="ECO:0000256" key="6">
    <source>
        <dbReference type="PIRSR" id="PIRSR000097-3"/>
    </source>
</evidence>
<dbReference type="Pfam" id="PF00248">
    <property type="entry name" value="Aldo_ket_red"/>
    <property type="match status" value="1"/>
</dbReference>
<evidence type="ECO:0000313" key="9">
    <source>
        <dbReference type="Proteomes" id="UP000077266"/>
    </source>
</evidence>
<feature type="active site" description="Proton donor" evidence="4">
    <location>
        <position position="51"/>
    </location>
</feature>
<dbReference type="InParanoid" id="A0A165GJM2"/>